<protein>
    <submittedName>
        <fullName evidence="3">Nuclear transcription factor Y subunit</fullName>
    </submittedName>
</protein>
<dbReference type="AlphaFoldDB" id="A0A183S8Z7"/>
<dbReference type="EMBL" id="UYSU01000640">
    <property type="protein sequence ID" value="VDL86057.1"/>
    <property type="molecule type" value="Genomic_DNA"/>
</dbReference>
<reference evidence="1 2" key="2">
    <citation type="submission" date="2018-11" db="EMBL/GenBank/DDBJ databases">
        <authorList>
            <consortium name="Pathogen Informatics"/>
        </authorList>
    </citation>
    <scope>NUCLEOTIDE SEQUENCE [LARGE SCALE GENOMIC DNA]</scope>
    <source>
        <strain evidence="1 2">NST_G2</strain>
    </source>
</reference>
<evidence type="ECO:0000313" key="3">
    <source>
        <dbReference type="WBParaSite" id="SSLN_0000072601-mRNA-1"/>
    </source>
</evidence>
<name>A0A183S8Z7_SCHSO</name>
<evidence type="ECO:0000313" key="2">
    <source>
        <dbReference type="Proteomes" id="UP000275846"/>
    </source>
</evidence>
<gene>
    <name evidence="1" type="ORF">SSLN_LOCUS695</name>
</gene>
<dbReference type="OrthoDB" id="6269189at2759"/>
<accession>A0A183S8Z7</accession>
<reference evidence="3" key="1">
    <citation type="submission" date="2016-06" db="UniProtKB">
        <authorList>
            <consortium name="WormBaseParasite"/>
        </authorList>
    </citation>
    <scope>IDENTIFICATION</scope>
</reference>
<organism evidence="3">
    <name type="scientific">Schistocephalus solidus</name>
    <name type="common">Tapeworm</name>
    <dbReference type="NCBI Taxonomy" id="70667"/>
    <lineage>
        <taxon>Eukaryota</taxon>
        <taxon>Metazoa</taxon>
        <taxon>Spiralia</taxon>
        <taxon>Lophotrochozoa</taxon>
        <taxon>Platyhelminthes</taxon>
        <taxon>Cestoda</taxon>
        <taxon>Eucestoda</taxon>
        <taxon>Diphyllobothriidea</taxon>
        <taxon>Diphyllobothriidae</taxon>
        <taxon>Schistocephalus</taxon>
    </lineage>
</organism>
<proteinExistence type="predicted"/>
<keyword evidence="2" id="KW-1185">Reference proteome</keyword>
<dbReference type="Proteomes" id="UP000275846">
    <property type="component" value="Unassembled WGS sequence"/>
</dbReference>
<dbReference type="WBParaSite" id="SSLN_0000072601-mRNA-1">
    <property type="protein sequence ID" value="SSLN_0000072601-mRNA-1"/>
    <property type="gene ID" value="SSLN_0000072601"/>
</dbReference>
<sequence>MASLVVHSYQVAAPSQLHLPQHGMDAEYSGPLQDFSVRDPVLPAQLQYSAKETEAKGIHHPGLVRVAGPDLRSVKECRQDDGILYLQFGVQVNIMAIPHGGL</sequence>
<evidence type="ECO:0000313" key="1">
    <source>
        <dbReference type="EMBL" id="VDL86057.1"/>
    </source>
</evidence>